<dbReference type="PANTHER" id="PTHR31953">
    <property type="entry name" value="BETA-FRUCTOFURANOSIDASE, INSOLUBLE ISOENZYME CWINV1-RELATED"/>
    <property type="match status" value="1"/>
</dbReference>
<name>A0A2R6QNM8_ACTCC</name>
<feature type="domain" description="Glycosyl hydrolase family 32 N-terminal" evidence="5">
    <location>
        <begin position="86"/>
        <end position="401"/>
    </location>
</feature>
<evidence type="ECO:0000259" key="5">
    <source>
        <dbReference type="Pfam" id="PF00251"/>
    </source>
</evidence>
<dbReference type="Gene3D" id="2.60.120.560">
    <property type="entry name" value="Exo-inulinase, domain 1"/>
    <property type="match status" value="1"/>
</dbReference>
<dbReference type="GO" id="GO:0005975">
    <property type="term" value="P:carbohydrate metabolic process"/>
    <property type="evidence" value="ECO:0007669"/>
    <property type="project" value="InterPro"/>
</dbReference>
<dbReference type="Pfam" id="PF00251">
    <property type="entry name" value="Glyco_hydro_32N"/>
    <property type="match status" value="1"/>
</dbReference>
<keyword evidence="8" id="KW-1185">Reference proteome</keyword>
<dbReference type="Gramene" id="PSS11511">
    <property type="protein sequence ID" value="PSS11511"/>
    <property type="gene ID" value="CEY00_Acc15785"/>
</dbReference>
<dbReference type="InterPro" id="IPR013320">
    <property type="entry name" value="ConA-like_dom_sf"/>
</dbReference>
<reference evidence="8" key="2">
    <citation type="journal article" date="2018" name="BMC Genomics">
        <title>A manually annotated Actinidia chinensis var. chinensis (kiwifruit) genome highlights the challenges associated with draft genomes and gene prediction in plants.</title>
        <authorList>
            <person name="Pilkington S.M."/>
            <person name="Crowhurst R."/>
            <person name="Hilario E."/>
            <person name="Nardozza S."/>
            <person name="Fraser L."/>
            <person name="Peng Y."/>
            <person name="Gunaseelan K."/>
            <person name="Simpson R."/>
            <person name="Tahir J."/>
            <person name="Deroles S.C."/>
            <person name="Templeton K."/>
            <person name="Luo Z."/>
            <person name="Davy M."/>
            <person name="Cheng C."/>
            <person name="McNeilage M."/>
            <person name="Scaglione D."/>
            <person name="Liu Y."/>
            <person name="Zhang Q."/>
            <person name="Datson P."/>
            <person name="De Silva N."/>
            <person name="Gardiner S.E."/>
            <person name="Bassett H."/>
            <person name="Chagne D."/>
            <person name="McCallum J."/>
            <person name="Dzierzon H."/>
            <person name="Deng C."/>
            <person name="Wang Y.Y."/>
            <person name="Barron L."/>
            <person name="Manako K."/>
            <person name="Bowen J."/>
            <person name="Foster T.M."/>
            <person name="Erridge Z.A."/>
            <person name="Tiffin H."/>
            <person name="Waite C.N."/>
            <person name="Davies K.M."/>
            <person name="Grierson E.P."/>
            <person name="Laing W.A."/>
            <person name="Kirk R."/>
            <person name="Chen X."/>
            <person name="Wood M."/>
            <person name="Montefiori M."/>
            <person name="Brummell D.A."/>
            <person name="Schwinn K.E."/>
            <person name="Catanach A."/>
            <person name="Fullerton C."/>
            <person name="Li D."/>
            <person name="Meiyalaghan S."/>
            <person name="Nieuwenhuizen N."/>
            <person name="Read N."/>
            <person name="Prakash R."/>
            <person name="Hunter D."/>
            <person name="Zhang H."/>
            <person name="McKenzie M."/>
            <person name="Knabel M."/>
            <person name="Harris A."/>
            <person name="Allan A.C."/>
            <person name="Gleave A."/>
            <person name="Chen A."/>
            <person name="Janssen B.J."/>
            <person name="Plunkett B."/>
            <person name="Ampomah-Dwamena C."/>
            <person name="Voogd C."/>
            <person name="Leif D."/>
            <person name="Lafferty D."/>
            <person name="Souleyre E.J.F."/>
            <person name="Varkonyi-Gasic E."/>
            <person name="Gambi F."/>
            <person name="Hanley J."/>
            <person name="Yao J.L."/>
            <person name="Cheung J."/>
            <person name="David K.M."/>
            <person name="Warren B."/>
            <person name="Marsh K."/>
            <person name="Snowden K.C."/>
            <person name="Lin-Wang K."/>
            <person name="Brian L."/>
            <person name="Martinez-Sanchez M."/>
            <person name="Wang M."/>
            <person name="Ileperuma N."/>
            <person name="Macnee N."/>
            <person name="Campin R."/>
            <person name="McAtee P."/>
            <person name="Drummond R.S.M."/>
            <person name="Espley R.V."/>
            <person name="Ireland H.S."/>
            <person name="Wu R."/>
            <person name="Atkinson R.G."/>
            <person name="Karunairetnam S."/>
            <person name="Bulley S."/>
            <person name="Chunkath S."/>
            <person name="Hanley Z."/>
            <person name="Storey R."/>
            <person name="Thrimawithana A.H."/>
            <person name="Thomson S."/>
            <person name="David C."/>
            <person name="Testolin R."/>
            <person name="Huang H."/>
            <person name="Hellens R.P."/>
            <person name="Schaffer R.J."/>
        </authorList>
    </citation>
    <scope>NUCLEOTIDE SEQUENCE [LARGE SCALE GENOMIC DNA]</scope>
    <source>
        <strain evidence="8">cv. Red5</strain>
    </source>
</reference>
<dbReference type="EMBL" id="NKQK01000014">
    <property type="protein sequence ID" value="PSS11511.1"/>
    <property type="molecule type" value="Genomic_DNA"/>
</dbReference>
<comment type="caution">
    <text evidence="7">The sequence shown here is derived from an EMBL/GenBank/DDBJ whole genome shotgun (WGS) entry which is preliminary data.</text>
</comment>
<dbReference type="FunFam" id="2.115.10.20:FF:000001">
    <property type="entry name" value="Beta-fructofuranosidase, insoluble isoenzyme CWINV1"/>
    <property type="match status" value="1"/>
</dbReference>
<dbReference type="STRING" id="1590841.A0A2R6QNM8"/>
<protein>
    <submittedName>
        <fullName evidence="7">Acid beta-fructofuranosidase</fullName>
    </submittedName>
</protein>
<sequence length="560" mass="63158">MFVLGAGAFFGLRWIGFVVVFEGSGSVVVGLVSLWYSREVVALLWPPLPPRGVAEGVSAKSYGLRLGMPSYPWTKHMLDWQRTAFHFQPKKNWMNGPLYYKGWYHLFYQYNPEAAVWSTIVWGHSVSKNLIHRRHLPIALTSDKWYDINGVWTGSATILPDGQIMMLYTGSTNETMQVQNLAYPDDPSDPFLTDWVKYSGNPVLVPPPGNDIHDFRDPTTAWLTPEGKWRFMIGSKVNETGISLVYDTLDFKNFELLSGSLHSVPGTGMWECVDFYPVSQTEESGLDTSANGNEVKHVVKASLDDDRNDYYALGTYDEATTKWVPDDPNIDVGIGLRYDYGKFYASKSFFDEKKDRRVLWGWIPETDGEHVDVKKGWSSLQSIPRTVLLDKKTRSNIVQWPVEELDSYDWIVGNFTMWQWSQVEIDEEILGTLKDCDEVYHCVTSGGAAQRGALGPFGLLVLPDESLSEQTPVYFYVAKGTDGSLKTFFCADESRSSEANDVLKPIYGSTVTVLEGEKLTMRVLVDHSVLQSFAQGGRTCITSRVYPTRAIDEETKAFLV</sequence>
<keyword evidence="2 4" id="KW-0378">Hydrolase</keyword>
<dbReference type="GO" id="GO:0004553">
    <property type="term" value="F:hydrolase activity, hydrolyzing O-glycosyl compounds"/>
    <property type="evidence" value="ECO:0007669"/>
    <property type="project" value="InterPro"/>
</dbReference>
<evidence type="ECO:0000259" key="6">
    <source>
        <dbReference type="Pfam" id="PF08244"/>
    </source>
</evidence>
<dbReference type="OMA" id="ALWEMPD"/>
<dbReference type="OrthoDB" id="202537at2759"/>
<dbReference type="SUPFAM" id="SSF75005">
    <property type="entry name" value="Arabinanase/levansucrase/invertase"/>
    <property type="match status" value="1"/>
</dbReference>
<proteinExistence type="inferred from homology"/>
<dbReference type="InterPro" id="IPR013189">
    <property type="entry name" value="Glyco_hydro_32_C"/>
</dbReference>
<dbReference type="InterPro" id="IPR050551">
    <property type="entry name" value="Fructan_Metab_Enzymes"/>
</dbReference>
<dbReference type="SMART" id="SM00640">
    <property type="entry name" value="Glyco_32"/>
    <property type="match status" value="1"/>
</dbReference>
<organism evidence="7 8">
    <name type="scientific">Actinidia chinensis var. chinensis</name>
    <name type="common">Chinese soft-hair kiwi</name>
    <dbReference type="NCBI Taxonomy" id="1590841"/>
    <lineage>
        <taxon>Eukaryota</taxon>
        <taxon>Viridiplantae</taxon>
        <taxon>Streptophyta</taxon>
        <taxon>Embryophyta</taxon>
        <taxon>Tracheophyta</taxon>
        <taxon>Spermatophyta</taxon>
        <taxon>Magnoliopsida</taxon>
        <taxon>eudicotyledons</taxon>
        <taxon>Gunneridae</taxon>
        <taxon>Pentapetalae</taxon>
        <taxon>asterids</taxon>
        <taxon>Ericales</taxon>
        <taxon>Actinidiaceae</taxon>
        <taxon>Actinidia</taxon>
    </lineage>
</organism>
<dbReference type="Pfam" id="PF08244">
    <property type="entry name" value="Glyco_hydro_32C"/>
    <property type="match status" value="1"/>
</dbReference>
<dbReference type="SUPFAM" id="SSF49899">
    <property type="entry name" value="Concanavalin A-like lectins/glucanases"/>
    <property type="match status" value="1"/>
</dbReference>
<dbReference type="Proteomes" id="UP000241394">
    <property type="component" value="Chromosome LG14"/>
</dbReference>
<accession>A0A2R6QNM8</accession>
<evidence type="ECO:0000313" key="7">
    <source>
        <dbReference type="EMBL" id="PSS11511.1"/>
    </source>
</evidence>
<reference evidence="7 8" key="1">
    <citation type="submission" date="2017-07" db="EMBL/GenBank/DDBJ databases">
        <title>An improved, manually edited Actinidia chinensis var. chinensis (kiwifruit) genome highlights the challenges associated with draft genomes and gene prediction in plants.</title>
        <authorList>
            <person name="Pilkington S."/>
            <person name="Crowhurst R."/>
            <person name="Hilario E."/>
            <person name="Nardozza S."/>
            <person name="Fraser L."/>
            <person name="Peng Y."/>
            <person name="Gunaseelan K."/>
            <person name="Simpson R."/>
            <person name="Tahir J."/>
            <person name="Deroles S."/>
            <person name="Templeton K."/>
            <person name="Luo Z."/>
            <person name="Davy M."/>
            <person name="Cheng C."/>
            <person name="Mcneilage M."/>
            <person name="Scaglione D."/>
            <person name="Liu Y."/>
            <person name="Zhang Q."/>
            <person name="Datson P."/>
            <person name="De Silva N."/>
            <person name="Gardiner S."/>
            <person name="Bassett H."/>
            <person name="Chagne D."/>
            <person name="Mccallum J."/>
            <person name="Dzierzon H."/>
            <person name="Deng C."/>
            <person name="Wang Y.-Y."/>
            <person name="Barron N."/>
            <person name="Manako K."/>
            <person name="Bowen J."/>
            <person name="Foster T."/>
            <person name="Erridge Z."/>
            <person name="Tiffin H."/>
            <person name="Waite C."/>
            <person name="Davies K."/>
            <person name="Grierson E."/>
            <person name="Laing W."/>
            <person name="Kirk R."/>
            <person name="Chen X."/>
            <person name="Wood M."/>
            <person name="Montefiori M."/>
            <person name="Brummell D."/>
            <person name="Schwinn K."/>
            <person name="Catanach A."/>
            <person name="Fullerton C."/>
            <person name="Li D."/>
            <person name="Meiyalaghan S."/>
            <person name="Nieuwenhuizen N."/>
            <person name="Read N."/>
            <person name="Prakash R."/>
            <person name="Hunter D."/>
            <person name="Zhang H."/>
            <person name="Mckenzie M."/>
            <person name="Knabel M."/>
            <person name="Harris A."/>
            <person name="Allan A."/>
            <person name="Chen A."/>
            <person name="Janssen B."/>
            <person name="Plunkett B."/>
            <person name="Dwamena C."/>
            <person name="Voogd C."/>
            <person name="Leif D."/>
            <person name="Lafferty D."/>
            <person name="Souleyre E."/>
            <person name="Varkonyi-Gasic E."/>
            <person name="Gambi F."/>
            <person name="Hanley J."/>
            <person name="Yao J.-L."/>
            <person name="Cheung J."/>
            <person name="David K."/>
            <person name="Warren B."/>
            <person name="Marsh K."/>
            <person name="Snowden K."/>
            <person name="Lin-Wang K."/>
            <person name="Brian L."/>
            <person name="Martinez-Sanchez M."/>
            <person name="Wang M."/>
            <person name="Ileperuma N."/>
            <person name="Macnee N."/>
            <person name="Campin R."/>
            <person name="Mcatee P."/>
            <person name="Drummond R."/>
            <person name="Espley R."/>
            <person name="Ireland H."/>
            <person name="Wu R."/>
            <person name="Atkinson R."/>
            <person name="Karunairetnam S."/>
            <person name="Bulley S."/>
            <person name="Chunkath S."/>
            <person name="Hanley Z."/>
            <person name="Storey R."/>
            <person name="Thrimawithana A."/>
            <person name="Thomson S."/>
            <person name="David C."/>
            <person name="Testolin R."/>
        </authorList>
    </citation>
    <scope>NUCLEOTIDE SEQUENCE [LARGE SCALE GENOMIC DNA]</scope>
    <source>
        <strain evidence="8">cv. Red5</strain>
        <tissue evidence="7">Young leaf</tissue>
    </source>
</reference>
<keyword evidence="3 4" id="KW-0326">Glycosidase</keyword>
<dbReference type="CDD" id="cd18624">
    <property type="entry name" value="GH32_Fruct1-like"/>
    <property type="match status" value="1"/>
</dbReference>
<evidence type="ECO:0000256" key="1">
    <source>
        <dbReference type="ARBA" id="ARBA00009902"/>
    </source>
</evidence>
<comment type="similarity">
    <text evidence="1 4">Belongs to the glycosyl hydrolase 32 family.</text>
</comment>
<evidence type="ECO:0000256" key="3">
    <source>
        <dbReference type="ARBA" id="ARBA00023295"/>
    </source>
</evidence>
<evidence type="ECO:0000256" key="4">
    <source>
        <dbReference type="RuleBase" id="RU362110"/>
    </source>
</evidence>
<evidence type="ECO:0000256" key="2">
    <source>
        <dbReference type="ARBA" id="ARBA00022801"/>
    </source>
</evidence>
<dbReference type="InterPro" id="IPR023296">
    <property type="entry name" value="Glyco_hydro_beta-prop_sf"/>
</dbReference>
<dbReference type="InterPro" id="IPR001362">
    <property type="entry name" value="Glyco_hydro_32"/>
</dbReference>
<dbReference type="Gene3D" id="2.115.10.20">
    <property type="entry name" value="Glycosyl hydrolase domain, family 43"/>
    <property type="match status" value="1"/>
</dbReference>
<dbReference type="AlphaFoldDB" id="A0A2R6QNM8"/>
<evidence type="ECO:0000313" key="8">
    <source>
        <dbReference type="Proteomes" id="UP000241394"/>
    </source>
</evidence>
<gene>
    <name evidence="7" type="ORF">CEY00_Acc15785</name>
</gene>
<dbReference type="InParanoid" id="A0A2R6QNM8"/>
<dbReference type="InterPro" id="IPR013148">
    <property type="entry name" value="Glyco_hydro_32_N"/>
</dbReference>
<feature type="domain" description="Glycosyl hydrolase family 32 C-terminal" evidence="6">
    <location>
        <begin position="450"/>
        <end position="550"/>
    </location>
</feature>